<feature type="region of interest" description="Disordered" evidence="1">
    <location>
        <begin position="106"/>
        <end position="136"/>
    </location>
</feature>
<feature type="compositionally biased region" description="Basic and acidic residues" evidence="1">
    <location>
        <begin position="59"/>
        <end position="73"/>
    </location>
</feature>
<accession>A0AA88RH19</accession>
<proteinExistence type="predicted"/>
<protein>
    <submittedName>
        <fullName evidence="2">Uncharacterized protein</fullName>
    </submittedName>
</protein>
<dbReference type="Proteomes" id="UP001187471">
    <property type="component" value="Unassembled WGS sequence"/>
</dbReference>
<feature type="compositionally biased region" description="Gly residues" evidence="1">
    <location>
        <begin position="127"/>
        <end position="136"/>
    </location>
</feature>
<evidence type="ECO:0000256" key="1">
    <source>
        <dbReference type="SAM" id="MobiDB-lite"/>
    </source>
</evidence>
<dbReference type="EMBL" id="JAVXUO010001063">
    <property type="protein sequence ID" value="KAK2986397.1"/>
    <property type="molecule type" value="Genomic_DNA"/>
</dbReference>
<keyword evidence="3" id="KW-1185">Reference proteome</keyword>
<reference evidence="2" key="1">
    <citation type="submission" date="2022-12" db="EMBL/GenBank/DDBJ databases">
        <title>Draft genome assemblies for two species of Escallonia (Escalloniales).</title>
        <authorList>
            <person name="Chanderbali A."/>
            <person name="Dervinis C."/>
            <person name="Anghel I."/>
            <person name="Soltis D."/>
            <person name="Soltis P."/>
            <person name="Zapata F."/>
        </authorList>
    </citation>
    <scope>NUCLEOTIDE SEQUENCE</scope>
    <source>
        <strain evidence="2">UCBG92.1500</strain>
        <tissue evidence="2">Leaf</tissue>
    </source>
</reference>
<evidence type="ECO:0000313" key="2">
    <source>
        <dbReference type="EMBL" id="KAK2986397.1"/>
    </source>
</evidence>
<name>A0AA88RH19_9ASTE</name>
<dbReference type="AlphaFoldDB" id="A0AA88RH19"/>
<organism evidence="2 3">
    <name type="scientific">Escallonia rubra</name>
    <dbReference type="NCBI Taxonomy" id="112253"/>
    <lineage>
        <taxon>Eukaryota</taxon>
        <taxon>Viridiplantae</taxon>
        <taxon>Streptophyta</taxon>
        <taxon>Embryophyta</taxon>
        <taxon>Tracheophyta</taxon>
        <taxon>Spermatophyta</taxon>
        <taxon>Magnoliopsida</taxon>
        <taxon>eudicotyledons</taxon>
        <taxon>Gunneridae</taxon>
        <taxon>Pentapetalae</taxon>
        <taxon>asterids</taxon>
        <taxon>campanulids</taxon>
        <taxon>Escalloniales</taxon>
        <taxon>Escalloniaceae</taxon>
        <taxon>Escallonia</taxon>
    </lineage>
</organism>
<sequence length="136" mass="15121">MRRIIASDEPILSQYSIFVQFQLYDESRRPSRDLGLSSADEIDDWGAAKKSTTFGGGFDMRDRGEKGERRGLFDSQSRADELDSWVSNKSFVPSTGARRFDSEDRWGKKEITGTGGAFDSLRERRGGIGGGGDLDN</sequence>
<gene>
    <name evidence="2" type="ORF">RJ640_022395</name>
</gene>
<feature type="region of interest" description="Disordered" evidence="1">
    <location>
        <begin position="48"/>
        <end position="73"/>
    </location>
</feature>
<evidence type="ECO:0000313" key="3">
    <source>
        <dbReference type="Proteomes" id="UP001187471"/>
    </source>
</evidence>
<comment type="caution">
    <text evidence="2">The sequence shown here is derived from an EMBL/GenBank/DDBJ whole genome shotgun (WGS) entry which is preliminary data.</text>
</comment>